<name>A0A558GVK7_PAENT</name>
<dbReference type="EMBL" id="VNFK01000012">
    <property type="protein sequence ID" value="TVU60910.1"/>
    <property type="molecule type" value="Genomic_DNA"/>
</dbReference>
<dbReference type="InterPro" id="IPR029061">
    <property type="entry name" value="THDP-binding"/>
</dbReference>
<proteinExistence type="predicted"/>
<evidence type="ECO:0000313" key="6">
    <source>
        <dbReference type="Proteomes" id="UP000316500"/>
    </source>
</evidence>
<evidence type="ECO:0000256" key="3">
    <source>
        <dbReference type="ARBA" id="ARBA00023052"/>
    </source>
</evidence>
<dbReference type="CDD" id="cd02000">
    <property type="entry name" value="TPP_E1_PDC_ADC_BCADC"/>
    <property type="match status" value="1"/>
</dbReference>
<dbReference type="OrthoDB" id="9766715at2"/>
<dbReference type="AlphaFoldDB" id="A0A558GVK7"/>
<dbReference type="GO" id="GO:0009083">
    <property type="term" value="P:branched-chain amino acid catabolic process"/>
    <property type="evidence" value="ECO:0007669"/>
    <property type="project" value="TreeGrafter"/>
</dbReference>
<organism evidence="5 6">
    <name type="scientific">Paenarthrobacter nitroguajacolicus</name>
    <name type="common">Arthrobacter nitroguajacolicus</name>
    <dbReference type="NCBI Taxonomy" id="211146"/>
    <lineage>
        <taxon>Bacteria</taxon>
        <taxon>Bacillati</taxon>
        <taxon>Actinomycetota</taxon>
        <taxon>Actinomycetes</taxon>
        <taxon>Micrococcales</taxon>
        <taxon>Micrococcaceae</taxon>
        <taxon>Paenarthrobacter</taxon>
    </lineage>
</organism>
<keyword evidence="2" id="KW-0560">Oxidoreductase</keyword>
<dbReference type="InterPro" id="IPR017596">
    <property type="entry name" value="PdhA/BkdA"/>
</dbReference>
<sequence length="470" mass="51629">MPPILSSVPRVGNGLHRTPVTTAVRHHAQHFRGIGHPNAHGAQDETARLCCFEGREYGHTKRGLLAHFAVQGTSPNRRWRRHDKGVWSLFVDELCPSTEHEVLPRTGGEGLIQLITPDGKRRESPEFDDWVLDVTDEQLASLYEDMVVIRRIDTEATYLQRQGELALWPPLLGQEAAQIGSGRALREDDFVFPSYRENGVAYCRGVDLGDIVRVWRGNAHSGWDPYELNMATPQVIIGAQSLHATGYAMGLKNDDSEAVALTYFGDGATSQGDVNEAMIFAASFQVPVIFFCQNNQWAISEPVGLQARVPISSRAPGFGIPSMRVDGNDVLAVLAATRVALHRARTGGGPTFIEAVTYRMGPHTTADDPTRYRDEAEMGEWAAKDPISRLGALLKSRGVLTEALESSVTAAADAVAKEMRHACITMPPPAPMDVFSHVYSEPNSTLDTQKENYARYLQSFPADSVEGINQ</sequence>
<dbReference type="NCBIfam" id="TIGR03181">
    <property type="entry name" value="PDH_E1_alph_x"/>
    <property type="match status" value="1"/>
</dbReference>
<reference evidence="5 6" key="1">
    <citation type="submission" date="2019-07" db="EMBL/GenBank/DDBJ databases">
        <title>Diversity of Bacteria from Kongsfjorden, Arctic.</title>
        <authorList>
            <person name="Yu Y."/>
        </authorList>
    </citation>
    <scope>NUCLEOTIDE SEQUENCE [LARGE SCALE GENOMIC DNA]</scope>
    <source>
        <strain evidence="5 6">SM1928</strain>
    </source>
</reference>
<evidence type="ECO:0000259" key="4">
    <source>
        <dbReference type="Pfam" id="PF00676"/>
    </source>
</evidence>
<dbReference type="SUPFAM" id="SSF52518">
    <property type="entry name" value="Thiamin diphosphate-binding fold (THDP-binding)"/>
    <property type="match status" value="1"/>
</dbReference>
<comment type="caution">
    <text evidence="5">The sequence shown here is derived from an EMBL/GenBank/DDBJ whole genome shotgun (WGS) entry which is preliminary data.</text>
</comment>
<dbReference type="Gene3D" id="3.40.50.970">
    <property type="match status" value="1"/>
</dbReference>
<evidence type="ECO:0000256" key="1">
    <source>
        <dbReference type="ARBA" id="ARBA00001964"/>
    </source>
</evidence>
<dbReference type="InterPro" id="IPR001017">
    <property type="entry name" value="DH_E1"/>
</dbReference>
<dbReference type="PANTHER" id="PTHR43380">
    <property type="entry name" value="2-OXOISOVALERATE DEHYDROGENASE SUBUNIT ALPHA, MITOCHONDRIAL"/>
    <property type="match status" value="1"/>
</dbReference>
<dbReference type="Pfam" id="PF00676">
    <property type="entry name" value="E1_dh"/>
    <property type="match status" value="1"/>
</dbReference>
<keyword evidence="5" id="KW-0670">Pyruvate</keyword>
<comment type="cofactor">
    <cofactor evidence="1">
        <name>thiamine diphosphate</name>
        <dbReference type="ChEBI" id="CHEBI:58937"/>
    </cofactor>
</comment>
<protein>
    <submittedName>
        <fullName evidence="5">Pyruvate dehydrogenase (Acetyl-transferring) E1 component subunit alpha</fullName>
    </submittedName>
</protein>
<dbReference type="GO" id="GO:0016624">
    <property type="term" value="F:oxidoreductase activity, acting on the aldehyde or oxo group of donors, disulfide as acceptor"/>
    <property type="evidence" value="ECO:0007669"/>
    <property type="project" value="InterPro"/>
</dbReference>
<keyword evidence="3" id="KW-0786">Thiamine pyrophosphate</keyword>
<evidence type="ECO:0000256" key="2">
    <source>
        <dbReference type="ARBA" id="ARBA00023002"/>
    </source>
</evidence>
<dbReference type="GO" id="GO:0000287">
    <property type="term" value="F:magnesium ion binding"/>
    <property type="evidence" value="ECO:0007669"/>
    <property type="project" value="UniProtKB-ARBA"/>
</dbReference>
<gene>
    <name evidence="5" type="primary">pdhA</name>
    <name evidence="5" type="ORF">FQP90_15235</name>
</gene>
<feature type="domain" description="Dehydrogenase E1 component" evidence="4">
    <location>
        <begin position="145"/>
        <end position="416"/>
    </location>
</feature>
<dbReference type="Proteomes" id="UP000316500">
    <property type="component" value="Unassembled WGS sequence"/>
</dbReference>
<dbReference type="PANTHER" id="PTHR43380:SF1">
    <property type="entry name" value="2-OXOISOVALERATE DEHYDROGENASE SUBUNIT ALPHA, MITOCHONDRIAL"/>
    <property type="match status" value="1"/>
</dbReference>
<dbReference type="InterPro" id="IPR050771">
    <property type="entry name" value="Alpha-ketoacid_DH_E1_comp"/>
</dbReference>
<accession>A0A558GVK7</accession>
<evidence type="ECO:0000313" key="5">
    <source>
        <dbReference type="EMBL" id="TVU60910.1"/>
    </source>
</evidence>